<evidence type="ECO:0000313" key="6">
    <source>
        <dbReference type="EMBL" id="AFY83287.1"/>
    </source>
</evidence>
<protein>
    <submittedName>
        <fullName evidence="6">Carbohydrate-selective porin</fullName>
    </submittedName>
</protein>
<feature type="region of interest" description="Disordered" evidence="4">
    <location>
        <begin position="72"/>
        <end position="112"/>
    </location>
</feature>
<dbReference type="PANTHER" id="PTHR43308:SF1">
    <property type="entry name" value="OUTER MEMBRANE PROTEIN ALPHA"/>
    <property type="match status" value="1"/>
</dbReference>
<dbReference type="InParanoid" id="K9TKC0"/>
<evidence type="ECO:0000256" key="1">
    <source>
        <dbReference type="ARBA" id="ARBA00008769"/>
    </source>
</evidence>
<keyword evidence="7" id="KW-1185">Reference proteome</keyword>
<feature type="compositionally biased region" description="Polar residues" evidence="4">
    <location>
        <begin position="77"/>
        <end position="91"/>
    </location>
</feature>
<feature type="region of interest" description="Disordered" evidence="4">
    <location>
        <begin position="161"/>
        <end position="222"/>
    </location>
</feature>
<dbReference type="InterPro" id="IPR047684">
    <property type="entry name" value="Por_som-like"/>
</dbReference>
<name>K9TKC0_9CYAN</name>
<feature type="domain" description="SLH" evidence="5">
    <location>
        <begin position="218"/>
        <end position="282"/>
    </location>
</feature>
<evidence type="ECO:0000313" key="7">
    <source>
        <dbReference type="Proteomes" id="UP000010367"/>
    </source>
</evidence>
<dbReference type="Gene3D" id="2.40.160.180">
    <property type="entry name" value="Carbohydrate-selective porin OprB"/>
    <property type="match status" value="1"/>
</dbReference>
<dbReference type="eggNOG" id="COG3659">
    <property type="taxonomic scope" value="Bacteria"/>
</dbReference>
<organism evidence="6 7">
    <name type="scientific">Oscillatoria acuminata PCC 6304</name>
    <dbReference type="NCBI Taxonomy" id="56110"/>
    <lineage>
        <taxon>Bacteria</taxon>
        <taxon>Bacillati</taxon>
        <taxon>Cyanobacteriota</taxon>
        <taxon>Cyanophyceae</taxon>
        <taxon>Oscillatoriophycideae</taxon>
        <taxon>Oscillatoriales</taxon>
        <taxon>Oscillatoriaceae</taxon>
        <taxon>Oscillatoria</taxon>
    </lineage>
</organism>
<dbReference type="KEGG" id="oac:Oscil6304_3727"/>
<evidence type="ECO:0000256" key="2">
    <source>
        <dbReference type="RuleBase" id="RU363072"/>
    </source>
</evidence>
<reference evidence="6 7" key="1">
    <citation type="submission" date="2012-06" db="EMBL/GenBank/DDBJ databases">
        <title>Finished chromosome of genome of Oscillatoria acuminata PCC 6304.</title>
        <authorList>
            <consortium name="US DOE Joint Genome Institute"/>
            <person name="Gugger M."/>
            <person name="Coursin T."/>
            <person name="Rippka R."/>
            <person name="Tandeau De Marsac N."/>
            <person name="Huntemann M."/>
            <person name="Wei C.-L."/>
            <person name="Han J."/>
            <person name="Detter J.C."/>
            <person name="Han C."/>
            <person name="Tapia R."/>
            <person name="Davenport K."/>
            <person name="Daligault H."/>
            <person name="Erkkila T."/>
            <person name="Gu W."/>
            <person name="Munk A.C.C."/>
            <person name="Teshima H."/>
            <person name="Xu Y."/>
            <person name="Chain P."/>
            <person name="Chen A."/>
            <person name="Krypides N."/>
            <person name="Mavromatis K."/>
            <person name="Markowitz V."/>
            <person name="Szeto E."/>
            <person name="Ivanova N."/>
            <person name="Mikhailova N."/>
            <person name="Ovchinnikova G."/>
            <person name="Pagani I."/>
            <person name="Pati A."/>
            <person name="Goodwin L."/>
            <person name="Peters L."/>
            <person name="Pitluck S."/>
            <person name="Woyke T."/>
            <person name="Kerfeld C."/>
        </authorList>
    </citation>
    <scope>NUCLEOTIDE SEQUENCE [LARGE SCALE GENOMIC DNA]</scope>
    <source>
        <strain evidence="6 7">PCC 6304</strain>
    </source>
</reference>
<dbReference type="GO" id="GO:0016020">
    <property type="term" value="C:membrane"/>
    <property type="evidence" value="ECO:0007669"/>
    <property type="project" value="InterPro"/>
</dbReference>
<accession>K9TKC0</accession>
<feature type="coiled-coil region" evidence="3">
    <location>
        <begin position="298"/>
        <end position="325"/>
    </location>
</feature>
<dbReference type="NCBIfam" id="NF033921">
    <property type="entry name" value="por_somb"/>
    <property type="match status" value="1"/>
</dbReference>
<proteinExistence type="inferred from homology"/>
<feature type="compositionally biased region" description="Low complexity" evidence="4">
    <location>
        <begin position="175"/>
        <end position="189"/>
    </location>
</feature>
<evidence type="ECO:0000256" key="3">
    <source>
        <dbReference type="SAM" id="Coils"/>
    </source>
</evidence>
<dbReference type="GO" id="GO:0008643">
    <property type="term" value="P:carbohydrate transport"/>
    <property type="evidence" value="ECO:0007669"/>
    <property type="project" value="InterPro"/>
</dbReference>
<comment type="similarity">
    <text evidence="1 2">Belongs to the OprB family.</text>
</comment>
<keyword evidence="3" id="KW-0175">Coiled coil</keyword>
<dbReference type="HOGENOM" id="CLU_018575_1_0_3"/>
<dbReference type="AlphaFoldDB" id="K9TKC0"/>
<dbReference type="InterPro" id="IPR007049">
    <property type="entry name" value="Carb-sel_porin_OprB"/>
</dbReference>
<gene>
    <name evidence="6" type="ORF">Oscil6304_3727</name>
</gene>
<dbReference type="GO" id="GO:0015288">
    <property type="term" value="F:porin activity"/>
    <property type="evidence" value="ECO:0007669"/>
    <property type="project" value="InterPro"/>
</dbReference>
<dbReference type="InterPro" id="IPR001119">
    <property type="entry name" value="SLH_dom"/>
</dbReference>
<dbReference type="PANTHER" id="PTHR43308">
    <property type="entry name" value="OUTER MEMBRANE PROTEIN ALPHA-RELATED"/>
    <property type="match status" value="1"/>
</dbReference>
<dbReference type="Pfam" id="PF00395">
    <property type="entry name" value="SLH"/>
    <property type="match status" value="1"/>
</dbReference>
<dbReference type="Proteomes" id="UP000010367">
    <property type="component" value="Chromosome"/>
</dbReference>
<dbReference type="EMBL" id="CP003607">
    <property type="protein sequence ID" value="AFY83287.1"/>
    <property type="molecule type" value="Genomic_DNA"/>
</dbReference>
<evidence type="ECO:0000259" key="5">
    <source>
        <dbReference type="PROSITE" id="PS51272"/>
    </source>
</evidence>
<sequence length="693" mass="74885">MRWETPYPIAPLYVAFYPRDLIHSLFYLTRMKTAIAGVVVFLVTLPSIRATASPALILQGEPSQAEDWQLFHPPTESPNAPANTRTLQDSVAESRKRPLPKPLPYEGRGFDSPPSLVGKGVGGLGLPVTSRILNGGAIHTPAYPGSLRTQVFDTGIGEQENVSDSLRNNSPVLLSQDEPNPPSSEQSSPVNGTLDNPDPLFPLSQGLPDGDPMAQTTSVSQLSDVQPTDWAFQALQSLVERYGCIQGYPDGTFRGNRALTRYEFAAGLNACMERVTDLTTGSFERFSREDLTVLEQLQREFAAELATLQGRVDNLELRTAELESQQFSPTAVLGGEAIFALTGGTGGEPPGEGENNLVFSYLARVGVVASFTGRDRLRLELSSGNFGDRGFANPESFNTDMALLSYQGGFGDRVVLDKLEYRFAVTDRAVVTLRPVGFSLSSVLTANSGYFDAGRGALSRFAEASPIFKIGSLDAGAGVDWLLSDRVRLQAAYGTRNSSSLTEGGGITGADHSATGIQLLLKPTNTAIAGLTYVNAYAKDGRLDTFTGSFLADTAGIMDEPAQINAIGGSLQWRFHPNLTFGTWGAWMFTNSTVSDASATTTTYLFSLGYSDPFGRPGDLLALLVGQPPKLVDGTDLVLGEDPDTSLHFETFYRWRVSDRISITPGVMYITNPEHNANNEDIFIGTIRTTFRF</sequence>
<dbReference type="InterPro" id="IPR051465">
    <property type="entry name" value="Cell_Envelope_Struct_Comp"/>
</dbReference>
<evidence type="ECO:0000256" key="4">
    <source>
        <dbReference type="SAM" id="MobiDB-lite"/>
    </source>
</evidence>
<dbReference type="Pfam" id="PF04966">
    <property type="entry name" value="OprB"/>
    <property type="match status" value="1"/>
</dbReference>
<dbReference type="PATRIC" id="fig|56110.3.peg.4484"/>
<feature type="compositionally biased region" description="Polar residues" evidence="4">
    <location>
        <begin position="161"/>
        <end position="173"/>
    </location>
</feature>
<dbReference type="PROSITE" id="PS51272">
    <property type="entry name" value="SLH"/>
    <property type="match status" value="1"/>
</dbReference>
<dbReference type="STRING" id="56110.Oscil6304_3727"/>
<dbReference type="InterPro" id="IPR038673">
    <property type="entry name" value="OprB_sf"/>
</dbReference>